<sequence>MAFTFSPPPVPNEKKLFYLLQLSSQDNSEKNDNQFEFALDYSDSGFALSSSDEENDYTNSFPTNSVIAINNSETKYPNGYLNSPEFENISDEDPGQEENCFHLKVENVSVNNNFFENTNGTSIPQSISSSSTDDPINQIQINREINLYHDKEVQTKSNISNNINENDFGNQFSPDSEKERTTQIEKMIEFLQTIPYNLFREIKTDNKVICTGKGTFFICLPMPKLMSHGEWILEKISSINYLILKSIHGQELCKFTISEKLHATKLRLSLKFLGDNGSDEKIFSYLINFYTLNDLERFWKEYTKCLDYQKKLDSLVKK</sequence>
<protein>
    <submittedName>
        <fullName evidence="1">Uncharacterized protein</fullName>
    </submittedName>
</protein>
<dbReference type="AlphaFoldDB" id="A0A1J4KRF0"/>
<dbReference type="RefSeq" id="XP_068367001.1">
    <property type="nucleotide sequence ID" value="XM_068498639.1"/>
</dbReference>
<evidence type="ECO:0000313" key="2">
    <source>
        <dbReference type="Proteomes" id="UP000179807"/>
    </source>
</evidence>
<proteinExistence type="predicted"/>
<gene>
    <name evidence="1" type="ORF">TRFO_15885</name>
</gene>
<dbReference type="EMBL" id="MLAK01000461">
    <property type="protein sequence ID" value="OHT13865.1"/>
    <property type="molecule type" value="Genomic_DNA"/>
</dbReference>
<comment type="caution">
    <text evidence="1">The sequence shown here is derived from an EMBL/GenBank/DDBJ whole genome shotgun (WGS) entry which is preliminary data.</text>
</comment>
<accession>A0A1J4KRF0</accession>
<dbReference type="GeneID" id="94833343"/>
<name>A0A1J4KRF0_9EUKA</name>
<dbReference type="VEuPathDB" id="TrichDB:TRFO_15885"/>
<keyword evidence="2" id="KW-1185">Reference proteome</keyword>
<dbReference type="Proteomes" id="UP000179807">
    <property type="component" value="Unassembled WGS sequence"/>
</dbReference>
<evidence type="ECO:0000313" key="1">
    <source>
        <dbReference type="EMBL" id="OHT13865.1"/>
    </source>
</evidence>
<organism evidence="1 2">
    <name type="scientific">Tritrichomonas foetus</name>
    <dbReference type="NCBI Taxonomy" id="1144522"/>
    <lineage>
        <taxon>Eukaryota</taxon>
        <taxon>Metamonada</taxon>
        <taxon>Parabasalia</taxon>
        <taxon>Tritrichomonadida</taxon>
        <taxon>Tritrichomonadidae</taxon>
        <taxon>Tritrichomonas</taxon>
    </lineage>
</organism>
<reference evidence="1" key="1">
    <citation type="submission" date="2016-10" db="EMBL/GenBank/DDBJ databases">
        <authorList>
            <person name="Benchimol M."/>
            <person name="Almeida L.G."/>
            <person name="Vasconcelos A.T."/>
            <person name="Perreira-Neves A."/>
            <person name="Rosa I.A."/>
            <person name="Tasca T."/>
            <person name="Bogo M.R."/>
            <person name="de Souza W."/>
        </authorList>
    </citation>
    <scope>NUCLEOTIDE SEQUENCE [LARGE SCALE GENOMIC DNA]</scope>
    <source>
        <strain evidence="1">K</strain>
    </source>
</reference>